<feature type="domain" description="Rhodopsin" evidence="8">
    <location>
        <begin position="34"/>
        <end position="310"/>
    </location>
</feature>
<evidence type="ECO:0000256" key="6">
    <source>
        <dbReference type="SAM" id="MobiDB-lite"/>
    </source>
</evidence>
<evidence type="ECO:0000313" key="10">
    <source>
        <dbReference type="Proteomes" id="UP000292402"/>
    </source>
</evidence>
<dbReference type="PANTHER" id="PTHR33048">
    <property type="entry name" value="PTH11-LIKE INTEGRAL MEMBRANE PROTEIN (AFU_ORTHOLOGUE AFUA_5G11245)"/>
    <property type="match status" value="1"/>
</dbReference>
<feature type="transmembrane region" description="Helical" evidence="7">
    <location>
        <begin position="173"/>
        <end position="201"/>
    </location>
</feature>
<protein>
    <recommendedName>
        <fullName evidence="8">Rhodopsin domain-containing protein</fullName>
    </recommendedName>
</protein>
<feature type="transmembrane region" description="Helical" evidence="7">
    <location>
        <begin position="15"/>
        <end position="38"/>
    </location>
</feature>
<dbReference type="PANTHER" id="PTHR33048:SF123">
    <property type="entry name" value="INTEGRAL MEMBRANE PROTEIN"/>
    <property type="match status" value="1"/>
</dbReference>
<dbReference type="GO" id="GO:0016020">
    <property type="term" value="C:membrane"/>
    <property type="evidence" value="ECO:0007669"/>
    <property type="project" value="UniProtKB-SubCell"/>
</dbReference>
<dbReference type="InterPro" id="IPR049326">
    <property type="entry name" value="Rhodopsin_dom_fungi"/>
</dbReference>
<feature type="region of interest" description="Disordered" evidence="6">
    <location>
        <begin position="324"/>
        <end position="375"/>
    </location>
</feature>
<keyword evidence="2 7" id="KW-0812">Transmembrane</keyword>
<comment type="similarity">
    <text evidence="5">Belongs to the SAT4 family.</text>
</comment>
<evidence type="ECO:0000256" key="7">
    <source>
        <dbReference type="SAM" id="Phobius"/>
    </source>
</evidence>
<feature type="transmembrane region" description="Helical" evidence="7">
    <location>
        <begin position="89"/>
        <end position="117"/>
    </location>
</feature>
<evidence type="ECO:0000256" key="3">
    <source>
        <dbReference type="ARBA" id="ARBA00022989"/>
    </source>
</evidence>
<dbReference type="Pfam" id="PF20684">
    <property type="entry name" value="Fung_rhodopsin"/>
    <property type="match status" value="1"/>
</dbReference>
<comment type="subcellular location">
    <subcellularLocation>
        <location evidence="1">Membrane</location>
        <topology evidence="1">Multi-pass membrane protein</topology>
    </subcellularLocation>
</comment>
<accession>A0A4Q4M0X2</accession>
<evidence type="ECO:0000256" key="4">
    <source>
        <dbReference type="ARBA" id="ARBA00023136"/>
    </source>
</evidence>
<feature type="transmembrane region" description="Helical" evidence="7">
    <location>
        <begin position="50"/>
        <end position="69"/>
    </location>
</feature>
<evidence type="ECO:0000256" key="1">
    <source>
        <dbReference type="ARBA" id="ARBA00004141"/>
    </source>
</evidence>
<feature type="transmembrane region" description="Helical" evidence="7">
    <location>
        <begin position="129"/>
        <end position="153"/>
    </location>
</feature>
<keyword evidence="3 7" id="KW-1133">Transmembrane helix</keyword>
<evidence type="ECO:0000313" key="9">
    <source>
        <dbReference type="EMBL" id="RYN31988.1"/>
    </source>
</evidence>
<evidence type="ECO:0000259" key="8">
    <source>
        <dbReference type="Pfam" id="PF20684"/>
    </source>
</evidence>
<keyword evidence="4 7" id="KW-0472">Membrane</keyword>
<evidence type="ECO:0000256" key="5">
    <source>
        <dbReference type="ARBA" id="ARBA00038359"/>
    </source>
</evidence>
<dbReference type="Proteomes" id="UP000292402">
    <property type="component" value="Unassembled WGS sequence"/>
</dbReference>
<comment type="caution">
    <text evidence="9">The sequence shown here is derived from an EMBL/GenBank/DDBJ whole genome shotgun (WGS) entry which is preliminary data.</text>
</comment>
<reference evidence="10" key="1">
    <citation type="journal article" date="2019" name="bioRxiv">
        <title>Genomics, evolutionary history and diagnostics of the Alternaria alternata species group including apple and Asian pear pathotypes.</title>
        <authorList>
            <person name="Armitage A.D."/>
            <person name="Cockerton H.M."/>
            <person name="Sreenivasaprasad S."/>
            <person name="Woodhall J.W."/>
            <person name="Lane C.R."/>
            <person name="Harrison R.J."/>
            <person name="Clarkson J.P."/>
        </authorList>
    </citation>
    <scope>NUCLEOTIDE SEQUENCE [LARGE SCALE GENOMIC DNA]</scope>
    <source>
        <strain evidence="10">FERA 1082</strain>
    </source>
</reference>
<dbReference type="InterPro" id="IPR052337">
    <property type="entry name" value="SAT4-like"/>
</dbReference>
<dbReference type="EMBL" id="PDXA01000073">
    <property type="protein sequence ID" value="RYN31988.1"/>
    <property type="molecule type" value="Genomic_DNA"/>
</dbReference>
<name>A0A4Q4M0X2_9PLEO</name>
<organism evidence="9 10">
    <name type="scientific">Alternaria tenuissima</name>
    <dbReference type="NCBI Taxonomy" id="119927"/>
    <lineage>
        <taxon>Eukaryota</taxon>
        <taxon>Fungi</taxon>
        <taxon>Dikarya</taxon>
        <taxon>Ascomycota</taxon>
        <taxon>Pezizomycotina</taxon>
        <taxon>Dothideomycetes</taxon>
        <taxon>Pleosporomycetidae</taxon>
        <taxon>Pleosporales</taxon>
        <taxon>Pleosporineae</taxon>
        <taxon>Pleosporaceae</taxon>
        <taxon>Alternaria</taxon>
        <taxon>Alternaria sect. Alternaria</taxon>
        <taxon>Alternaria alternata complex</taxon>
    </lineage>
</organism>
<dbReference type="AlphaFoldDB" id="A0A4Q4M0X2"/>
<proteinExistence type="inferred from homology"/>
<sequence length="375" mass="41755">MIPPPTVVNNQNRHYGVVAGIAALGSVSIALTLLRLRCRYVSRTIGYDDYAIIPALLLYSGWTAMALYVNVNAGVGKPLWEITLGEFVVWFKGIVGSTLLYPVMSASIRTSILMFYLRIFGQAVTSVRYTVWALLVLQGIYVIVYMILPAFIAKPFNKIWQPLERGRYMNDWYYYYTQVALFSTSMAFDIILLVLPIYPVIQLQMTIKKRIGVIAIFICGAAASVTAAYKLAIFVTQMERYTKIDPKCELLSASIHETQSNNRSGLQYEMSTLVPPQFDEYGKTFWIPSQIEPSVALIGAALPALYPMVQGAMHRVMATISSISSTASSGSRTRSHPGSQVCQPRRKTPEKSLLQSNDGSYIELDEIAPSRPGKL</sequence>
<feature type="transmembrane region" description="Helical" evidence="7">
    <location>
        <begin position="213"/>
        <end position="235"/>
    </location>
</feature>
<gene>
    <name evidence="9" type="ORF">AA0114_g12147</name>
</gene>
<evidence type="ECO:0000256" key="2">
    <source>
        <dbReference type="ARBA" id="ARBA00022692"/>
    </source>
</evidence>